<dbReference type="AlphaFoldDB" id="A0A395XGY0"/>
<comment type="caution">
    <text evidence="3">The sequence shown here is derived from an EMBL/GenBank/DDBJ whole genome shotgun (WGS) entry which is preliminary data.</text>
</comment>
<dbReference type="PANTHER" id="PTHR39196">
    <property type="entry name" value="PRIMOSOME, DNAD SUBUNIT"/>
    <property type="match status" value="1"/>
</dbReference>
<feature type="domain" description="Lin1244/Lin1753-like N-terminal" evidence="2">
    <location>
        <begin position="19"/>
        <end position="107"/>
    </location>
</feature>
<protein>
    <submittedName>
        <fullName evidence="3">DUF4373 domain-containing protein</fullName>
    </submittedName>
</protein>
<gene>
    <name evidence="3" type="ORF">DWV67_15685</name>
</gene>
<evidence type="ECO:0000313" key="3">
    <source>
        <dbReference type="EMBL" id="RGW47124.1"/>
    </source>
</evidence>
<dbReference type="EMBL" id="QSAJ01000069">
    <property type="protein sequence ID" value="RGW47124.1"/>
    <property type="molecule type" value="Genomic_DNA"/>
</dbReference>
<proteinExistence type="predicted"/>
<dbReference type="Pfam" id="PF14297">
    <property type="entry name" value="Lin1244_N"/>
    <property type="match status" value="1"/>
</dbReference>
<reference evidence="3 4" key="1">
    <citation type="submission" date="2018-08" db="EMBL/GenBank/DDBJ databases">
        <title>A genome reference for cultivated species of the human gut microbiota.</title>
        <authorList>
            <person name="Zou Y."/>
            <person name="Xue W."/>
            <person name="Luo G."/>
        </authorList>
    </citation>
    <scope>NUCLEOTIDE SEQUENCE [LARGE SCALE GENOMIC DNA]</scope>
    <source>
        <strain evidence="3 4">AF12-11</strain>
    </source>
</reference>
<evidence type="ECO:0000259" key="2">
    <source>
        <dbReference type="Pfam" id="PF14297"/>
    </source>
</evidence>
<evidence type="ECO:0000256" key="1">
    <source>
        <dbReference type="SAM" id="MobiDB-lite"/>
    </source>
</evidence>
<dbReference type="InterPro" id="IPR025400">
    <property type="entry name" value="Lin1244/Lin1753-like_N"/>
</dbReference>
<dbReference type="PANTHER" id="PTHR39196:SF1">
    <property type="entry name" value="PRIMOSOME, DNAD SUBUNIT"/>
    <property type="match status" value="1"/>
</dbReference>
<accession>A0A395XGY0</accession>
<sequence>MSGRPKQGIDYAGWSVDIFDGDKKIDKLLDAKGWKGFGIYFFLCQRAYKVNGYFYEWGYDDCATTARKMGGGISSGTVKETVDYCLQVDLFDKRLFDEWGVLTSRGIQRRFWTVLSERRNKTVYSEYWLLKPEECKGLVKVSLFSNAQPTNDHLQGTDNDSPPIKESKVNKKIYIAFQPEVEQAFQLYLLVRENNYGSIIPEQVEALREELVSLTSDPGKQLAIVKKATSRGTKGFENIDEKKTKSRKPQKSKFNNYTGRDYDMNALELQMLGGNNE</sequence>
<organism evidence="3 4">
    <name type="scientific">Dorea formicigenerans</name>
    <dbReference type="NCBI Taxonomy" id="39486"/>
    <lineage>
        <taxon>Bacteria</taxon>
        <taxon>Bacillati</taxon>
        <taxon>Bacillota</taxon>
        <taxon>Clostridia</taxon>
        <taxon>Lachnospirales</taxon>
        <taxon>Lachnospiraceae</taxon>
        <taxon>Dorea</taxon>
    </lineage>
</organism>
<name>A0A395XGY0_9FIRM</name>
<dbReference type="Proteomes" id="UP000266376">
    <property type="component" value="Unassembled WGS sequence"/>
</dbReference>
<feature type="region of interest" description="Disordered" evidence="1">
    <location>
        <begin position="235"/>
        <end position="258"/>
    </location>
</feature>
<evidence type="ECO:0000313" key="4">
    <source>
        <dbReference type="Proteomes" id="UP000266376"/>
    </source>
</evidence>